<protein>
    <submittedName>
        <fullName evidence="2">Uncharacterized protein</fullName>
    </submittedName>
</protein>
<gene>
    <name evidence="2" type="ORF">JZ751_028930</name>
</gene>
<comment type="caution">
    <text evidence="2">The sequence shown here is derived from an EMBL/GenBank/DDBJ whole genome shotgun (WGS) entry which is preliminary data.</text>
</comment>
<evidence type="ECO:0000256" key="1">
    <source>
        <dbReference type="SAM" id="Phobius"/>
    </source>
</evidence>
<proteinExistence type="predicted"/>
<dbReference type="EMBL" id="JAFBMS010000892">
    <property type="protein sequence ID" value="KAG9329821.1"/>
    <property type="molecule type" value="Genomic_DNA"/>
</dbReference>
<keyword evidence="1" id="KW-0472">Membrane</keyword>
<keyword evidence="1" id="KW-1133">Transmembrane helix</keyword>
<name>A0A8T2MUZ6_9TELE</name>
<evidence type="ECO:0000313" key="2">
    <source>
        <dbReference type="EMBL" id="KAG9329821.1"/>
    </source>
</evidence>
<keyword evidence="3" id="KW-1185">Reference proteome</keyword>
<organism evidence="2 3">
    <name type="scientific">Albula glossodonta</name>
    <name type="common">roundjaw bonefish</name>
    <dbReference type="NCBI Taxonomy" id="121402"/>
    <lineage>
        <taxon>Eukaryota</taxon>
        <taxon>Metazoa</taxon>
        <taxon>Chordata</taxon>
        <taxon>Craniata</taxon>
        <taxon>Vertebrata</taxon>
        <taxon>Euteleostomi</taxon>
        <taxon>Actinopterygii</taxon>
        <taxon>Neopterygii</taxon>
        <taxon>Teleostei</taxon>
        <taxon>Albuliformes</taxon>
        <taxon>Albulidae</taxon>
        <taxon>Albula</taxon>
    </lineage>
</organism>
<sequence length="97" mass="10495">MNLVWLRQAAHRCVSFLSANEDEKGSLLKMGVTMVTVCTADIGGRRGKGRSVFLSCTVCSPTAVRGNYWAVALLSACVYVLVLGHAKPPKPWPVFPC</sequence>
<reference evidence="2" key="1">
    <citation type="thesis" date="2021" institute="BYU ScholarsArchive" country="Provo, UT, USA">
        <title>Applications of and Algorithms for Genome Assembly and Genomic Analyses with an Emphasis on Marine Teleosts.</title>
        <authorList>
            <person name="Pickett B.D."/>
        </authorList>
    </citation>
    <scope>NUCLEOTIDE SEQUENCE</scope>
    <source>
        <strain evidence="2">HI-2016</strain>
    </source>
</reference>
<accession>A0A8T2MUZ6</accession>
<dbReference type="Proteomes" id="UP000824540">
    <property type="component" value="Unassembled WGS sequence"/>
</dbReference>
<feature type="transmembrane region" description="Helical" evidence="1">
    <location>
        <begin position="68"/>
        <end position="86"/>
    </location>
</feature>
<keyword evidence="1" id="KW-0812">Transmembrane</keyword>
<dbReference type="AlphaFoldDB" id="A0A8T2MUZ6"/>
<evidence type="ECO:0000313" key="3">
    <source>
        <dbReference type="Proteomes" id="UP000824540"/>
    </source>
</evidence>